<dbReference type="AlphaFoldDB" id="A0A8X6YSE0"/>
<evidence type="ECO:0000313" key="2">
    <source>
        <dbReference type="Proteomes" id="UP000886998"/>
    </source>
</evidence>
<dbReference type="EMBL" id="BMAV01022517">
    <property type="protein sequence ID" value="GFY77588.1"/>
    <property type="molecule type" value="Genomic_DNA"/>
</dbReference>
<sequence>MLHPSPRQISSCFNGRSQHAPSITAHRLSIVENGKNVVRVPGFLNHIKTSASRVVICLASNRSVRVQHGSPAALPDSNKFRQDQSKRKVMMEVNFLIIKKLCIQNFS</sequence>
<gene>
    <name evidence="1" type="ORF">TNIN_239521</name>
</gene>
<proteinExistence type="predicted"/>
<dbReference type="Proteomes" id="UP000886998">
    <property type="component" value="Unassembled WGS sequence"/>
</dbReference>
<organism evidence="1 2">
    <name type="scientific">Trichonephila inaurata madagascariensis</name>
    <dbReference type="NCBI Taxonomy" id="2747483"/>
    <lineage>
        <taxon>Eukaryota</taxon>
        <taxon>Metazoa</taxon>
        <taxon>Ecdysozoa</taxon>
        <taxon>Arthropoda</taxon>
        <taxon>Chelicerata</taxon>
        <taxon>Arachnida</taxon>
        <taxon>Araneae</taxon>
        <taxon>Araneomorphae</taxon>
        <taxon>Entelegynae</taxon>
        <taxon>Araneoidea</taxon>
        <taxon>Nephilidae</taxon>
        <taxon>Trichonephila</taxon>
        <taxon>Trichonephila inaurata</taxon>
    </lineage>
</organism>
<protein>
    <submittedName>
        <fullName evidence="1">Uncharacterized protein</fullName>
    </submittedName>
</protein>
<accession>A0A8X6YSE0</accession>
<name>A0A8X6YSE0_9ARAC</name>
<comment type="caution">
    <text evidence="1">The sequence shown here is derived from an EMBL/GenBank/DDBJ whole genome shotgun (WGS) entry which is preliminary data.</text>
</comment>
<evidence type="ECO:0000313" key="1">
    <source>
        <dbReference type="EMBL" id="GFY77588.1"/>
    </source>
</evidence>
<reference evidence="1" key="1">
    <citation type="submission" date="2020-08" db="EMBL/GenBank/DDBJ databases">
        <title>Multicomponent nature underlies the extraordinary mechanical properties of spider dragline silk.</title>
        <authorList>
            <person name="Kono N."/>
            <person name="Nakamura H."/>
            <person name="Mori M."/>
            <person name="Yoshida Y."/>
            <person name="Ohtoshi R."/>
            <person name="Malay A.D."/>
            <person name="Moran D.A.P."/>
            <person name="Tomita M."/>
            <person name="Numata K."/>
            <person name="Arakawa K."/>
        </authorList>
    </citation>
    <scope>NUCLEOTIDE SEQUENCE</scope>
</reference>
<keyword evidence="2" id="KW-1185">Reference proteome</keyword>